<dbReference type="GeneID" id="108816291"/>
<name>A0A6J0KBL3_RAPSA</name>
<reference evidence="2" key="1">
    <citation type="journal article" date="2019" name="Database">
        <title>The radish genome database (RadishGD): an integrated information resource for radish genomics.</title>
        <authorList>
            <person name="Yu H.J."/>
            <person name="Baek S."/>
            <person name="Lee Y.J."/>
            <person name="Cho A."/>
            <person name="Mun J.H."/>
        </authorList>
    </citation>
    <scope>NUCLEOTIDE SEQUENCE [LARGE SCALE GENOMIC DNA]</scope>
    <source>
        <strain evidence="2">cv. WK10039</strain>
    </source>
</reference>
<evidence type="ECO:0000313" key="2">
    <source>
        <dbReference type="Proteomes" id="UP000504610"/>
    </source>
</evidence>
<accession>A0A6J0KBL3</accession>
<sequence length="106" mass="11173">MERYGALILVLLISVSQLVSFSTARKFPGEEFLPVTNGVFISGEVSALSKTVNGKLATKDDHFRAGYSSSPGVYVAGTYGSLVLNVLPKGSVPPAGPSKRINDVKT</sequence>
<evidence type="ECO:0000256" key="1">
    <source>
        <dbReference type="SAM" id="SignalP"/>
    </source>
</evidence>
<gene>
    <name evidence="3" type="primary">LOC108816291</name>
</gene>
<feature type="signal peptide" evidence="1">
    <location>
        <begin position="1"/>
        <end position="24"/>
    </location>
</feature>
<dbReference type="Proteomes" id="UP000504610">
    <property type="component" value="Chromosome 7"/>
</dbReference>
<keyword evidence="1" id="KW-0732">Signal</keyword>
<dbReference type="AlphaFoldDB" id="A0A6J0KBL3"/>
<organism evidence="2 3">
    <name type="scientific">Raphanus sativus</name>
    <name type="common">Radish</name>
    <name type="synonym">Raphanus raphanistrum var. sativus</name>
    <dbReference type="NCBI Taxonomy" id="3726"/>
    <lineage>
        <taxon>Eukaryota</taxon>
        <taxon>Viridiplantae</taxon>
        <taxon>Streptophyta</taxon>
        <taxon>Embryophyta</taxon>
        <taxon>Tracheophyta</taxon>
        <taxon>Spermatophyta</taxon>
        <taxon>Magnoliopsida</taxon>
        <taxon>eudicotyledons</taxon>
        <taxon>Gunneridae</taxon>
        <taxon>Pentapetalae</taxon>
        <taxon>rosids</taxon>
        <taxon>malvids</taxon>
        <taxon>Brassicales</taxon>
        <taxon>Brassicaceae</taxon>
        <taxon>Brassiceae</taxon>
        <taxon>Raphanus</taxon>
    </lineage>
</organism>
<reference evidence="3" key="2">
    <citation type="submission" date="2025-08" db="UniProtKB">
        <authorList>
            <consortium name="RefSeq"/>
        </authorList>
    </citation>
    <scope>IDENTIFICATION</scope>
    <source>
        <tissue evidence="3">Leaf</tissue>
    </source>
</reference>
<feature type="chain" id="PRO_5026950250" evidence="1">
    <location>
        <begin position="25"/>
        <end position="106"/>
    </location>
</feature>
<dbReference type="KEGG" id="rsz:108816291"/>
<proteinExistence type="predicted"/>
<evidence type="ECO:0000313" key="3">
    <source>
        <dbReference type="RefSeq" id="XP_018444374.1"/>
    </source>
</evidence>
<protein>
    <submittedName>
        <fullName evidence="3">Uncharacterized protein LOC108816291</fullName>
    </submittedName>
</protein>
<dbReference type="OrthoDB" id="1937538at2759"/>
<keyword evidence="2" id="KW-1185">Reference proteome</keyword>
<dbReference type="RefSeq" id="XP_018444374.1">
    <property type="nucleotide sequence ID" value="XM_018588872.2"/>
</dbReference>